<comment type="caution">
    <text evidence="2">The sequence shown here is derived from an EMBL/GenBank/DDBJ whole genome shotgun (WGS) entry which is preliminary data.</text>
</comment>
<dbReference type="AlphaFoldDB" id="A0A7W8QS92"/>
<protein>
    <submittedName>
        <fullName evidence="2">Uncharacterized protein</fullName>
    </submittedName>
</protein>
<accession>A0A7W8QS92</accession>
<evidence type="ECO:0000313" key="3">
    <source>
        <dbReference type="Proteomes" id="UP000572635"/>
    </source>
</evidence>
<reference evidence="2 3" key="1">
    <citation type="submission" date="2020-08" db="EMBL/GenBank/DDBJ databases">
        <title>Sequencing the genomes of 1000 actinobacteria strains.</title>
        <authorList>
            <person name="Klenk H.-P."/>
        </authorList>
    </citation>
    <scope>NUCLEOTIDE SEQUENCE [LARGE SCALE GENOMIC DNA]</scope>
    <source>
        <strain evidence="2 3">DSM 44551</strain>
    </source>
</reference>
<evidence type="ECO:0000256" key="1">
    <source>
        <dbReference type="SAM" id="MobiDB-lite"/>
    </source>
</evidence>
<dbReference type="EMBL" id="JACHDB010000002">
    <property type="protein sequence ID" value="MBB5435677.1"/>
    <property type="molecule type" value="Genomic_DNA"/>
</dbReference>
<sequence length="46" mass="4902">MAMVRRYAVRTALRIETGAAPAGPAGGAPRPRNRRREAAEESDHGA</sequence>
<gene>
    <name evidence="2" type="ORF">HDA36_005825</name>
</gene>
<proteinExistence type="predicted"/>
<name>A0A7W8QS92_9ACTN</name>
<dbReference type="Proteomes" id="UP000572635">
    <property type="component" value="Unassembled WGS sequence"/>
</dbReference>
<feature type="compositionally biased region" description="Basic and acidic residues" evidence="1">
    <location>
        <begin position="36"/>
        <end position="46"/>
    </location>
</feature>
<feature type="compositionally biased region" description="Low complexity" evidence="1">
    <location>
        <begin position="16"/>
        <end position="30"/>
    </location>
</feature>
<evidence type="ECO:0000313" key="2">
    <source>
        <dbReference type="EMBL" id="MBB5435677.1"/>
    </source>
</evidence>
<keyword evidence="3" id="KW-1185">Reference proteome</keyword>
<organism evidence="2 3">
    <name type="scientific">Nocardiopsis composta</name>
    <dbReference type="NCBI Taxonomy" id="157465"/>
    <lineage>
        <taxon>Bacteria</taxon>
        <taxon>Bacillati</taxon>
        <taxon>Actinomycetota</taxon>
        <taxon>Actinomycetes</taxon>
        <taxon>Streptosporangiales</taxon>
        <taxon>Nocardiopsidaceae</taxon>
        <taxon>Nocardiopsis</taxon>
    </lineage>
</organism>
<feature type="region of interest" description="Disordered" evidence="1">
    <location>
        <begin position="16"/>
        <end position="46"/>
    </location>
</feature>